<evidence type="ECO:0000256" key="2">
    <source>
        <dbReference type="ARBA" id="ARBA00022935"/>
    </source>
</evidence>
<evidence type="ECO:0000256" key="4">
    <source>
        <dbReference type="ARBA" id="ARBA00023235"/>
    </source>
</evidence>
<dbReference type="InterPro" id="IPR003762">
    <property type="entry name" value="Lara_isomerase"/>
</dbReference>
<keyword evidence="1" id="KW-0479">Metal-binding</keyword>
<dbReference type="GO" id="GO:0008733">
    <property type="term" value="F:L-arabinose isomerase activity"/>
    <property type="evidence" value="ECO:0007669"/>
    <property type="project" value="InterPro"/>
</dbReference>
<evidence type="ECO:0000256" key="5">
    <source>
        <dbReference type="ARBA" id="ARBA00023277"/>
    </source>
</evidence>
<dbReference type="RefSeq" id="WP_083346043.1">
    <property type="nucleotide sequence ID" value="NZ_LT629690.1"/>
</dbReference>
<organism evidence="8 9">
    <name type="scientific">Terriglobus roseus</name>
    <dbReference type="NCBI Taxonomy" id="392734"/>
    <lineage>
        <taxon>Bacteria</taxon>
        <taxon>Pseudomonadati</taxon>
        <taxon>Acidobacteriota</taxon>
        <taxon>Terriglobia</taxon>
        <taxon>Terriglobales</taxon>
        <taxon>Acidobacteriaceae</taxon>
        <taxon>Terriglobus</taxon>
    </lineage>
</organism>
<evidence type="ECO:0000313" key="8">
    <source>
        <dbReference type="EMBL" id="SDF75932.1"/>
    </source>
</evidence>
<keyword evidence="9" id="KW-1185">Reference proteome</keyword>
<dbReference type="InterPro" id="IPR004216">
    <property type="entry name" value="Fuc/Ara_isomerase_C"/>
</dbReference>
<dbReference type="GO" id="GO:0046872">
    <property type="term" value="F:metal ion binding"/>
    <property type="evidence" value="ECO:0007669"/>
    <property type="project" value="UniProtKB-KW"/>
</dbReference>
<dbReference type="Pfam" id="PF24856">
    <property type="entry name" value="AraA_central"/>
    <property type="match status" value="1"/>
</dbReference>
<feature type="domain" description="L-arabinose isomerase central" evidence="7">
    <location>
        <begin position="218"/>
        <end position="347"/>
    </location>
</feature>
<evidence type="ECO:0000259" key="6">
    <source>
        <dbReference type="Pfam" id="PF11762"/>
    </source>
</evidence>
<keyword evidence="3" id="KW-0464">Manganese</keyword>
<dbReference type="OrthoDB" id="3194672at2"/>
<keyword evidence="4 8" id="KW-0413">Isomerase</keyword>
<dbReference type="InterPro" id="IPR009015">
    <property type="entry name" value="Fucose_isomerase_N/cen_sf"/>
</dbReference>
<dbReference type="Pfam" id="PF11762">
    <property type="entry name" value="Arabinose_Iso_C"/>
    <property type="match status" value="1"/>
</dbReference>
<gene>
    <name evidence="8" type="ORF">SAMN05444167_3219</name>
</gene>
<keyword evidence="2" id="KW-0054">Arabinose catabolism</keyword>
<dbReference type="GO" id="GO:0019569">
    <property type="term" value="P:L-arabinose catabolic process to D-xylulose 5-phosphate"/>
    <property type="evidence" value="ECO:0007669"/>
    <property type="project" value="TreeGrafter"/>
</dbReference>
<dbReference type="PANTHER" id="PTHR38464:SF1">
    <property type="entry name" value="L-ARABINOSE ISOMERASE"/>
    <property type="match status" value="1"/>
</dbReference>
<keyword evidence="5" id="KW-0119">Carbohydrate metabolism</keyword>
<evidence type="ECO:0000313" key="9">
    <source>
        <dbReference type="Proteomes" id="UP000182427"/>
    </source>
</evidence>
<accession>A0A1G7NPM8</accession>
<sequence length="498" mass="54536">MNPQFAETKSPETAAAAKVRKKHTRARIGVFNVGFHRYWPQFPGLREELAGYRDEFEERLRKMDVEVISGGLVDTVESGRVAGDLFASQNVDLIVCFVTTYVQSAFVVPVAQRGKAHMLLVGLQPTAGMDVKKVTTHVQLAHDNCTSLPEIMYALRRCGLRADSVFGTLHDDPRSERMIEDWVYAAKAVHTLKNARIGLLGHPFEGMLDMNVDPTSFTVAFGMHVDMIEMGDLAKRVDEATEAEIEGMTERIRAFFTFPEPGSDSAIAGRVTPEAMRDSARVAVGLEKLVADYKLDGLSHYYRGLPNNQDEFLIANIIVGASLLTAQGIPVAGEGDLKNCTAMLIMDRLEAGGSFCELHPADFREDFVFIGHDGPGHIGISDEQPALRGLSLYHGKFGHGVSVEFKVKNGPITITGLTVREDGRFAFIVAEGASLPGGIPETGNTNTRGKFAPDMPTFVENWTDAGVTHHFALGIGNQIDRLKKIARILDLEIQIVAQ</sequence>
<reference evidence="8 9" key="1">
    <citation type="submission" date="2016-10" db="EMBL/GenBank/DDBJ databases">
        <authorList>
            <person name="de Groot N.N."/>
        </authorList>
    </citation>
    <scope>NUCLEOTIDE SEQUENCE [LARGE SCALE GENOMIC DNA]</scope>
    <source>
        <strain evidence="8 9">GAS232</strain>
    </source>
</reference>
<evidence type="ECO:0000259" key="7">
    <source>
        <dbReference type="Pfam" id="PF24856"/>
    </source>
</evidence>
<name>A0A1G7NPM8_9BACT</name>
<dbReference type="AlphaFoldDB" id="A0A1G7NPM8"/>
<dbReference type="PANTHER" id="PTHR38464">
    <property type="entry name" value="L-ARABINOSE ISOMERASE"/>
    <property type="match status" value="1"/>
</dbReference>
<protein>
    <submittedName>
        <fullName evidence="8">L-arabinose isomerase</fullName>
    </submittedName>
</protein>
<proteinExistence type="predicted"/>
<dbReference type="GO" id="GO:0005829">
    <property type="term" value="C:cytosol"/>
    <property type="evidence" value="ECO:0007669"/>
    <property type="project" value="TreeGrafter"/>
</dbReference>
<dbReference type="CDD" id="cd00578">
    <property type="entry name" value="L-fuc_L-ara-isomerases"/>
    <property type="match status" value="1"/>
</dbReference>
<dbReference type="Proteomes" id="UP000182427">
    <property type="component" value="Chromosome I"/>
</dbReference>
<evidence type="ECO:0000256" key="1">
    <source>
        <dbReference type="ARBA" id="ARBA00022723"/>
    </source>
</evidence>
<dbReference type="EMBL" id="LT629690">
    <property type="protein sequence ID" value="SDF75932.1"/>
    <property type="molecule type" value="Genomic_DNA"/>
</dbReference>
<evidence type="ECO:0000256" key="3">
    <source>
        <dbReference type="ARBA" id="ARBA00023211"/>
    </source>
</evidence>
<dbReference type="InterPro" id="IPR024664">
    <property type="entry name" value="Ara_Isoase_C"/>
</dbReference>
<dbReference type="SUPFAM" id="SSF53743">
    <property type="entry name" value="FucI/AraA N-terminal and middle domains"/>
    <property type="match status" value="1"/>
</dbReference>
<feature type="domain" description="L-arabinose isomerase C-terminal" evidence="6">
    <location>
        <begin position="353"/>
        <end position="492"/>
    </location>
</feature>
<dbReference type="InterPro" id="IPR055390">
    <property type="entry name" value="AraA_central"/>
</dbReference>
<dbReference type="SUPFAM" id="SSF50443">
    <property type="entry name" value="FucI/AraA C-terminal domain-like"/>
    <property type="match status" value="1"/>
</dbReference>